<evidence type="ECO:0000313" key="15">
    <source>
        <dbReference type="EMBL" id="TWC07005.1"/>
    </source>
</evidence>
<dbReference type="CDD" id="cd10839">
    <property type="entry name" value="cpPDZ1_DegP-like"/>
    <property type="match status" value="1"/>
</dbReference>
<dbReference type="EC" id="3.4.21.107" evidence="4"/>
<proteinExistence type="inferred from homology"/>
<dbReference type="InterPro" id="IPR036034">
    <property type="entry name" value="PDZ_sf"/>
</dbReference>
<evidence type="ECO:0000256" key="8">
    <source>
        <dbReference type="ARBA" id="ARBA00022801"/>
    </source>
</evidence>
<dbReference type="PROSITE" id="PS50106">
    <property type="entry name" value="PDZ"/>
    <property type="match status" value="1"/>
</dbReference>
<dbReference type="GO" id="GO:0006508">
    <property type="term" value="P:proteolysis"/>
    <property type="evidence" value="ECO:0007669"/>
    <property type="project" value="UniProtKB-KW"/>
</dbReference>
<gene>
    <name evidence="15" type="ORF">FBZ93_101296</name>
</gene>
<evidence type="ECO:0000256" key="10">
    <source>
        <dbReference type="ARBA" id="ARBA00023016"/>
    </source>
</evidence>
<keyword evidence="10" id="KW-0346">Stress response</keyword>
<sequence>MHGNSALVRLRMSVTSAAFSSALLARATLAHAQPVHSGADRGDAGPAGFADLVEKVGPAVIGVSATVVAADDDNSPGHSLGPDGSDQDMPGQVVPGPGRRGGGNMPKPTEMTSIGSGFFISADGYAVTNNHLLAGSDTADVRTNDNKVYKAKVLGKDSVSDLALLKVDGRIDFTYVKFADQPLRAGDWVLAAGNSFGLGNTFNAGIVSARARDLETGPSEDFVQIDARINRGDSGGPSFNVHGEVIGVNSMIVSPSGGSVGVAFAIPADTVKTVVPQLKEKGAVTRGWMGAEVQSVTPDIAESLGVNNQRGAVVVGVQNGGPAAKAGLKRGDVITSVNDEPIKSANELTKKVYAAAPGSSVKLAMVRDNAPNSLNVTVGKLAQSQAPAGLPK</sequence>
<evidence type="ECO:0000256" key="3">
    <source>
        <dbReference type="ARBA" id="ARBA00010541"/>
    </source>
</evidence>
<organism evidence="15 16">
    <name type="scientific">Bradyrhizobium macuxiense</name>
    <dbReference type="NCBI Taxonomy" id="1755647"/>
    <lineage>
        <taxon>Bacteria</taxon>
        <taxon>Pseudomonadati</taxon>
        <taxon>Pseudomonadota</taxon>
        <taxon>Alphaproteobacteria</taxon>
        <taxon>Hyphomicrobiales</taxon>
        <taxon>Nitrobacteraceae</taxon>
        <taxon>Bradyrhizobium</taxon>
    </lineage>
</organism>
<accession>A0A560MI07</accession>
<evidence type="ECO:0000256" key="13">
    <source>
        <dbReference type="SAM" id="SignalP"/>
    </source>
</evidence>
<feature type="chain" id="PRO_5021973115" description="Probable periplasmic serine endoprotease DegP-like" evidence="13">
    <location>
        <begin position="33"/>
        <end position="392"/>
    </location>
</feature>
<keyword evidence="7" id="KW-0574">Periplasm</keyword>
<comment type="similarity">
    <text evidence="3">Belongs to the peptidase S1C family.</text>
</comment>
<dbReference type="EMBL" id="VITY01000001">
    <property type="protein sequence ID" value="TWC07005.1"/>
    <property type="molecule type" value="Genomic_DNA"/>
</dbReference>
<dbReference type="SUPFAM" id="SSF50156">
    <property type="entry name" value="PDZ domain-like"/>
    <property type="match status" value="1"/>
</dbReference>
<dbReference type="Pfam" id="PF13180">
    <property type="entry name" value="PDZ_2"/>
    <property type="match status" value="1"/>
</dbReference>
<dbReference type="SUPFAM" id="SSF50494">
    <property type="entry name" value="Trypsin-like serine proteases"/>
    <property type="match status" value="1"/>
</dbReference>
<feature type="region of interest" description="Disordered" evidence="12">
    <location>
        <begin position="70"/>
        <end position="105"/>
    </location>
</feature>
<evidence type="ECO:0000313" key="16">
    <source>
        <dbReference type="Proteomes" id="UP000321304"/>
    </source>
</evidence>
<evidence type="ECO:0000256" key="2">
    <source>
        <dbReference type="ARBA" id="ARBA00004418"/>
    </source>
</evidence>
<dbReference type="InterPro" id="IPR001940">
    <property type="entry name" value="Peptidase_S1C"/>
</dbReference>
<evidence type="ECO:0000256" key="7">
    <source>
        <dbReference type="ARBA" id="ARBA00022764"/>
    </source>
</evidence>
<evidence type="ECO:0000259" key="14">
    <source>
        <dbReference type="PROSITE" id="PS50106"/>
    </source>
</evidence>
<comment type="catalytic activity">
    <reaction evidence="1">
        <text>Acts on substrates that are at least partially unfolded. The cleavage site P1 residue is normally between a pair of hydrophobic residues, such as Val-|-Val.</text>
        <dbReference type="EC" id="3.4.21.107"/>
    </reaction>
</comment>
<keyword evidence="16" id="KW-1185">Reference proteome</keyword>
<dbReference type="InterPro" id="IPR001478">
    <property type="entry name" value="PDZ"/>
</dbReference>
<reference evidence="15 16" key="1">
    <citation type="submission" date="2019-06" db="EMBL/GenBank/DDBJ databases">
        <title>Genomic Encyclopedia of Type Strains, Phase IV (KMG-V): Genome sequencing to study the core and pangenomes of soil and plant-associated prokaryotes.</title>
        <authorList>
            <person name="Whitman W."/>
        </authorList>
    </citation>
    <scope>NUCLEOTIDE SEQUENCE [LARGE SCALE GENOMIC DNA]</scope>
    <source>
        <strain evidence="15 16">BR 10355</strain>
    </source>
</reference>
<evidence type="ECO:0000256" key="9">
    <source>
        <dbReference type="ARBA" id="ARBA00022825"/>
    </source>
</evidence>
<dbReference type="Pfam" id="PF13365">
    <property type="entry name" value="Trypsin_2"/>
    <property type="match status" value="1"/>
</dbReference>
<keyword evidence="8" id="KW-0378">Hydrolase</keyword>
<dbReference type="AlphaFoldDB" id="A0A560MI07"/>
<evidence type="ECO:0000256" key="12">
    <source>
        <dbReference type="SAM" id="MobiDB-lite"/>
    </source>
</evidence>
<dbReference type="InterPro" id="IPR009003">
    <property type="entry name" value="Peptidase_S1_PA"/>
</dbReference>
<name>A0A560MI07_9BRAD</name>
<dbReference type="Gene3D" id="2.30.42.10">
    <property type="match status" value="1"/>
</dbReference>
<keyword evidence="13" id="KW-0732">Signal</keyword>
<evidence type="ECO:0000256" key="5">
    <source>
        <dbReference type="ARBA" id="ARBA00013958"/>
    </source>
</evidence>
<dbReference type="GO" id="GO:0042597">
    <property type="term" value="C:periplasmic space"/>
    <property type="evidence" value="ECO:0007669"/>
    <property type="project" value="UniProtKB-SubCell"/>
</dbReference>
<evidence type="ECO:0000256" key="1">
    <source>
        <dbReference type="ARBA" id="ARBA00001772"/>
    </source>
</evidence>
<keyword evidence="9" id="KW-0720">Serine protease</keyword>
<dbReference type="PANTHER" id="PTHR22939">
    <property type="entry name" value="SERINE PROTEASE FAMILY S1C HTRA-RELATED"/>
    <property type="match status" value="1"/>
</dbReference>
<dbReference type="Gene3D" id="2.40.10.120">
    <property type="match status" value="1"/>
</dbReference>
<dbReference type="Proteomes" id="UP000321304">
    <property type="component" value="Unassembled WGS sequence"/>
</dbReference>
<comment type="caution">
    <text evidence="15">The sequence shown here is derived from an EMBL/GenBank/DDBJ whole genome shotgun (WGS) entry which is preliminary data.</text>
</comment>
<dbReference type="PRINTS" id="PR00834">
    <property type="entry name" value="PROTEASES2C"/>
</dbReference>
<keyword evidence="6 15" id="KW-0645">Protease</keyword>
<dbReference type="PANTHER" id="PTHR22939:SF130">
    <property type="entry name" value="PERIPLASMIC SERINE ENDOPROTEASE DEGP-LIKE-RELATED"/>
    <property type="match status" value="1"/>
</dbReference>
<dbReference type="GO" id="GO:0004252">
    <property type="term" value="F:serine-type endopeptidase activity"/>
    <property type="evidence" value="ECO:0007669"/>
    <property type="project" value="InterPro"/>
</dbReference>
<evidence type="ECO:0000256" key="11">
    <source>
        <dbReference type="ARBA" id="ARBA00032850"/>
    </source>
</evidence>
<protein>
    <recommendedName>
        <fullName evidence="5">Probable periplasmic serine endoprotease DegP-like</fullName>
        <ecNumber evidence="4">3.4.21.107</ecNumber>
    </recommendedName>
    <alternativeName>
        <fullName evidence="11">Protease Do</fullName>
    </alternativeName>
</protein>
<feature type="domain" description="PDZ" evidence="14">
    <location>
        <begin position="273"/>
        <end position="369"/>
    </location>
</feature>
<evidence type="ECO:0000256" key="4">
    <source>
        <dbReference type="ARBA" id="ARBA00013035"/>
    </source>
</evidence>
<evidence type="ECO:0000256" key="6">
    <source>
        <dbReference type="ARBA" id="ARBA00022670"/>
    </source>
</evidence>
<feature type="signal peptide" evidence="13">
    <location>
        <begin position="1"/>
        <end position="32"/>
    </location>
</feature>
<comment type="subcellular location">
    <subcellularLocation>
        <location evidence="2">Periplasm</location>
    </subcellularLocation>
</comment>
<dbReference type="SMART" id="SM00228">
    <property type="entry name" value="PDZ"/>
    <property type="match status" value="1"/>
</dbReference>